<evidence type="ECO:0000256" key="5">
    <source>
        <dbReference type="ARBA" id="ARBA00023049"/>
    </source>
</evidence>
<dbReference type="SUPFAM" id="SSF55486">
    <property type="entry name" value="Metalloproteases ('zincins'), catalytic domain"/>
    <property type="match status" value="1"/>
</dbReference>
<proteinExistence type="inferred from homology"/>
<dbReference type="PANTHER" id="PTHR11804:SF48">
    <property type="entry name" value="PUTATIVE-RELATED"/>
    <property type="match status" value="1"/>
</dbReference>
<evidence type="ECO:0000256" key="6">
    <source>
        <dbReference type="RuleBase" id="RU003435"/>
    </source>
</evidence>
<keyword evidence="5 6" id="KW-0482">Metalloprotease</keyword>
<dbReference type="Gene3D" id="1.10.1370.30">
    <property type="match status" value="1"/>
</dbReference>
<evidence type="ECO:0000256" key="4">
    <source>
        <dbReference type="ARBA" id="ARBA00022833"/>
    </source>
</evidence>
<dbReference type="GO" id="GO:0006518">
    <property type="term" value="P:peptide metabolic process"/>
    <property type="evidence" value="ECO:0007669"/>
    <property type="project" value="TreeGrafter"/>
</dbReference>
<dbReference type="AlphaFoldDB" id="A0A1H3W9F1"/>
<evidence type="ECO:0000313" key="9">
    <source>
        <dbReference type="Proteomes" id="UP000199041"/>
    </source>
</evidence>
<dbReference type="RefSeq" id="WP_091393264.1">
    <property type="nucleotide sequence ID" value="NZ_FNQY01000002.1"/>
</dbReference>
<comment type="cofactor">
    <cofactor evidence="6">
        <name>Zn(2+)</name>
        <dbReference type="ChEBI" id="CHEBI:29105"/>
    </cofactor>
    <text evidence="6">Binds 1 zinc ion.</text>
</comment>
<dbReference type="STRING" id="551991.SAMN05192529_102193"/>
<organism evidence="8 9">
    <name type="scientific">Arachidicoccus rhizosphaerae</name>
    <dbReference type="NCBI Taxonomy" id="551991"/>
    <lineage>
        <taxon>Bacteria</taxon>
        <taxon>Pseudomonadati</taxon>
        <taxon>Bacteroidota</taxon>
        <taxon>Chitinophagia</taxon>
        <taxon>Chitinophagales</taxon>
        <taxon>Chitinophagaceae</taxon>
        <taxon>Arachidicoccus</taxon>
    </lineage>
</organism>
<keyword evidence="1 6" id="KW-0645">Protease</keyword>
<evidence type="ECO:0000256" key="3">
    <source>
        <dbReference type="ARBA" id="ARBA00022801"/>
    </source>
</evidence>
<sequence>MANTTPTADIQKLPREFVPKDFTVTTWETLEPFFKELSERSINSKSDLEQWLKDLSELEAVISEDACWRQIKMTCDTTDKALEDAFTYFCMEIQPRLQPYSDKLNRKLIDSPFVEELEPALYHTYLRSVRRSIELFRPQNIPIQAELSVLQQQYGAIAGKMTVEVDGKEFTLQQAAKFLESPERNLRRDVYMKVQNRRLQDKDAFNHLYSELIQKRQQVAVNAGFENYRDYKFAELGRFDYTKEDCFQFHEAVKLHVLPLVDQINHYKKQKLGLDDLRPWDLEAEPANTEPLRPFTNGKDLLAKTEACFEQLNPFFAGCLRKMDELKHFDLESRKGKAPGGYNCPLAESGAPFIFMNAAGQMSDVTTIVHEGGHAIHSFLAHPLALSAFKEYPMEIAEVASMSMELLSMDHWDVFFKDKEELRRAKIHQLERVITIFPWIAIIDKFQHWVYENPQHTLEQREASWLSILNELSSSVVNQEGLEQFRACSWQRQLHLFEVPFYYIEYGIAQLGAIGMWMQYQQNHQEALDNYIKALSLGGTRTLPELYEAAGLKFDLSPAHIKKLMDFVHEQMQALLEN</sequence>
<dbReference type="InterPro" id="IPR011976">
    <property type="entry name" value="Pept_M3B_oligopep-rel"/>
</dbReference>
<evidence type="ECO:0000313" key="8">
    <source>
        <dbReference type="EMBL" id="SDZ82972.1"/>
    </source>
</evidence>
<protein>
    <submittedName>
        <fullName evidence="8">Oligoendopeptidase F</fullName>
    </submittedName>
</protein>
<feature type="domain" description="Peptidase M3A/M3B catalytic" evidence="7">
    <location>
        <begin position="179"/>
        <end position="560"/>
    </location>
</feature>
<gene>
    <name evidence="8" type="ORF">SAMN05192529_102193</name>
</gene>
<accession>A0A1H3W9F1</accession>
<dbReference type="InterPro" id="IPR045090">
    <property type="entry name" value="Pept_M3A_M3B"/>
</dbReference>
<keyword evidence="2 6" id="KW-0479">Metal-binding</keyword>
<dbReference type="NCBIfam" id="TIGR02289">
    <property type="entry name" value="M3_not_pepF"/>
    <property type="match status" value="1"/>
</dbReference>
<dbReference type="OrthoDB" id="9762795at2"/>
<evidence type="ECO:0000259" key="7">
    <source>
        <dbReference type="Pfam" id="PF01432"/>
    </source>
</evidence>
<dbReference type="GO" id="GO:0006508">
    <property type="term" value="P:proteolysis"/>
    <property type="evidence" value="ECO:0007669"/>
    <property type="project" value="UniProtKB-KW"/>
</dbReference>
<keyword evidence="9" id="KW-1185">Reference proteome</keyword>
<keyword evidence="3 6" id="KW-0378">Hydrolase</keyword>
<keyword evidence="4 6" id="KW-0862">Zinc</keyword>
<dbReference type="Pfam" id="PF01432">
    <property type="entry name" value="Peptidase_M3"/>
    <property type="match status" value="1"/>
</dbReference>
<reference evidence="8 9" key="1">
    <citation type="submission" date="2016-10" db="EMBL/GenBank/DDBJ databases">
        <authorList>
            <person name="de Groot N.N."/>
        </authorList>
    </citation>
    <scope>NUCLEOTIDE SEQUENCE [LARGE SCALE GENOMIC DNA]</scope>
    <source>
        <strain evidence="8 9">Vu-144</strain>
    </source>
</reference>
<dbReference type="GO" id="GO:0004222">
    <property type="term" value="F:metalloendopeptidase activity"/>
    <property type="evidence" value="ECO:0007669"/>
    <property type="project" value="InterPro"/>
</dbReference>
<evidence type="ECO:0000256" key="2">
    <source>
        <dbReference type="ARBA" id="ARBA00022723"/>
    </source>
</evidence>
<name>A0A1H3W9F1_9BACT</name>
<dbReference type="EMBL" id="FNQY01000002">
    <property type="protein sequence ID" value="SDZ82972.1"/>
    <property type="molecule type" value="Genomic_DNA"/>
</dbReference>
<dbReference type="Proteomes" id="UP000199041">
    <property type="component" value="Unassembled WGS sequence"/>
</dbReference>
<dbReference type="InterPro" id="IPR001567">
    <property type="entry name" value="Pept_M3A_M3B_dom"/>
</dbReference>
<dbReference type="GO" id="GO:0046872">
    <property type="term" value="F:metal ion binding"/>
    <property type="evidence" value="ECO:0007669"/>
    <property type="project" value="UniProtKB-UniRule"/>
</dbReference>
<dbReference type="CDD" id="cd09606">
    <property type="entry name" value="M3B_PepF"/>
    <property type="match status" value="1"/>
</dbReference>
<dbReference type="PANTHER" id="PTHR11804">
    <property type="entry name" value="PROTEASE M3 THIMET OLIGOPEPTIDASE-RELATED"/>
    <property type="match status" value="1"/>
</dbReference>
<comment type="similarity">
    <text evidence="6">Belongs to the peptidase M3 family.</text>
</comment>
<evidence type="ECO:0000256" key="1">
    <source>
        <dbReference type="ARBA" id="ARBA00022670"/>
    </source>
</evidence>